<dbReference type="PANTHER" id="PTHR43798">
    <property type="entry name" value="MONOACYLGLYCEROL LIPASE"/>
    <property type="match status" value="1"/>
</dbReference>
<dbReference type="InterPro" id="IPR029058">
    <property type="entry name" value="AB_hydrolase_fold"/>
</dbReference>
<dbReference type="SUPFAM" id="SSF53474">
    <property type="entry name" value="alpha/beta-Hydrolases"/>
    <property type="match status" value="1"/>
</dbReference>
<name>A0A6G8IK58_9BURK</name>
<dbReference type="PANTHER" id="PTHR43798:SF31">
    <property type="entry name" value="AB HYDROLASE SUPERFAMILY PROTEIN YCLE"/>
    <property type="match status" value="1"/>
</dbReference>
<protein>
    <submittedName>
        <fullName evidence="3">Alpha/beta fold hydrolase</fullName>
    </submittedName>
</protein>
<accession>A0A6G8IK58</accession>
<evidence type="ECO:0000313" key="3">
    <source>
        <dbReference type="EMBL" id="QIM53416.1"/>
    </source>
</evidence>
<dbReference type="GO" id="GO:0016020">
    <property type="term" value="C:membrane"/>
    <property type="evidence" value="ECO:0007669"/>
    <property type="project" value="TreeGrafter"/>
</dbReference>
<evidence type="ECO:0000256" key="1">
    <source>
        <dbReference type="ARBA" id="ARBA00022801"/>
    </source>
</evidence>
<keyword evidence="1 3" id="KW-0378">Hydrolase</keyword>
<dbReference type="InterPro" id="IPR050266">
    <property type="entry name" value="AB_hydrolase_sf"/>
</dbReference>
<dbReference type="Pfam" id="PF00561">
    <property type="entry name" value="Abhydrolase_1"/>
    <property type="match status" value="1"/>
</dbReference>
<proteinExistence type="predicted"/>
<dbReference type="Proteomes" id="UP000503162">
    <property type="component" value="Chromosome"/>
</dbReference>
<dbReference type="AlphaFoldDB" id="A0A6G8IK58"/>
<evidence type="ECO:0000259" key="2">
    <source>
        <dbReference type="Pfam" id="PF00561"/>
    </source>
</evidence>
<dbReference type="Gene3D" id="3.40.50.1820">
    <property type="entry name" value="alpha/beta hydrolase"/>
    <property type="match status" value="1"/>
</dbReference>
<feature type="domain" description="AB hydrolase-1" evidence="2">
    <location>
        <begin position="29"/>
        <end position="144"/>
    </location>
</feature>
<evidence type="ECO:0000313" key="4">
    <source>
        <dbReference type="Proteomes" id="UP000503162"/>
    </source>
</evidence>
<keyword evidence="4" id="KW-1185">Reference proteome</keyword>
<reference evidence="3 4" key="1">
    <citation type="submission" date="2020-03" db="EMBL/GenBank/DDBJ databases">
        <title>Hydrogenophaga sp. nov. isolated from cyanobacterial mat.</title>
        <authorList>
            <person name="Thorat V."/>
            <person name="Kirdat K."/>
            <person name="Tiwarekar B."/>
            <person name="Costa E.D."/>
            <person name="Yadav A."/>
        </authorList>
    </citation>
    <scope>NUCLEOTIDE SEQUENCE [LARGE SCALE GENOMIC DNA]</scope>
    <source>
        <strain evidence="3 4">BA0156</strain>
    </source>
</reference>
<dbReference type="GO" id="GO:0016787">
    <property type="term" value="F:hydrolase activity"/>
    <property type="evidence" value="ECO:0007669"/>
    <property type="project" value="UniProtKB-KW"/>
</dbReference>
<sequence length="273" mass="29933">MSEAALQFARADDGTRIAFRLREVSAARPRVAFLHSLGMDHALWTPVAERLGDSASLLCLDLRGHGRSDKPPPPYGTERLARDLRGVLDHLGWERTVLVGASLGGCVSLQFAADHADRLCALGLVDTTAWYGPDAPMTWNARARRAREEGLAAMIPFQETRWFTDAFRVARPDAVERCVHTFLGNDVPAFAAMSEMLGRFDGRNLLPRIGVPTAILVGEEDYATPVAMSQALQRGILDARLTVVPSARHLVQIERPDAVANMVMRLLTLVETA</sequence>
<dbReference type="PRINTS" id="PR00111">
    <property type="entry name" value="ABHYDROLASE"/>
</dbReference>
<gene>
    <name evidence="3" type="ORF">G9Q37_15250</name>
</gene>
<organism evidence="3 4">
    <name type="scientific">Hydrogenophaga crocea</name>
    <dbReference type="NCBI Taxonomy" id="2716225"/>
    <lineage>
        <taxon>Bacteria</taxon>
        <taxon>Pseudomonadati</taxon>
        <taxon>Pseudomonadota</taxon>
        <taxon>Betaproteobacteria</taxon>
        <taxon>Burkholderiales</taxon>
        <taxon>Comamonadaceae</taxon>
        <taxon>Hydrogenophaga</taxon>
    </lineage>
</organism>
<dbReference type="InterPro" id="IPR000073">
    <property type="entry name" value="AB_hydrolase_1"/>
</dbReference>
<dbReference type="RefSeq" id="WP_166228462.1">
    <property type="nucleotide sequence ID" value="NZ_CP049989.1"/>
</dbReference>
<dbReference type="EMBL" id="CP049989">
    <property type="protein sequence ID" value="QIM53416.1"/>
    <property type="molecule type" value="Genomic_DNA"/>
</dbReference>
<dbReference type="KEGG" id="hcz:G9Q37_15250"/>